<dbReference type="SMR" id="A0A249XLK5"/>
<evidence type="ECO:0000313" key="4">
    <source>
        <dbReference type="Proteomes" id="UP000221251"/>
    </source>
</evidence>
<dbReference type="GO" id="GO:0006302">
    <property type="term" value="P:double-strand break repair"/>
    <property type="evidence" value="ECO:0007669"/>
    <property type="project" value="TreeGrafter"/>
</dbReference>
<dbReference type="InterPro" id="IPR036397">
    <property type="entry name" value="RNaseH_sf"/>
</dbReference>
<gene>
    <name evidence="3" type="ORF">ADAT_36</name>
</gene>
<reference evidence="3 4" key="1">
    <citation type="submission" date="2017-08" db="EMBL/GenBank/DDBJ databases">
        <authorList>
            <person name="Bertolini C.M."/>
            <person name="Tyransky A."/>
            <person name="Ball S.L."/>
            <person name="Breitenberger C.A."/>
            <person name="Daniels C.J."/>
            <person name="Garlena R.A."/>
            <person name="Russell D.A."/>
            <person name="Pope W.H."/>
            <person name="Jacobs-Sera D."/>
            <person name="Hendrix R.W."/>
            <person name="Hatfull G.F."/>
        </authorList>
    </citation>
    <scope>NUCLEOTIDE SEQUENCE [LARGE SCALE GENOMIC DNA]</scope>
</reference>
<dbReference type="GO" id="GO:0039693">
    <property type="term" value="P:viral DNA genome replication"/>
    <property type="evidence" value="ECO:0007669"/>
    <property type="project" value="UniProtKB-KW"/>
</dbReference>
<evidence type="ECO:0000259" key="2">
    <source>
        <dbReference type="SMART" id="SM00482"/>
    </source>
</evidence>
<dbReference type="OrthoDB" id="14842at10239"/>
<keyword evidence="1" id="KW-0235">DNA replication</keyword>
<dbReference type="EMBL" id="MF668266">
    <property type="protein sequence ID" value="ASZ72608.1"/>
    <property type="molecule type" value="Genomic_DNA"/>
</dbReference>
<dbReference type="SMART" id="SM00482">
    <property type="entry name" value="POLAc"/>
    <property type="match status" value="1"/>
</dbReference>
<protein>
    <submittedName>
        <fullName evidence="3">DNA polymerase I</fullName>
    </submittedName>
</protein>
<dbReference type="Pfam" id="PF01612">
    <property type="entry name" value="DNA_pol_A_exo1"/>
    <property type="match status" value="1"/>
</dbReference>
<dbReference type="InterPro" id="IPR002298">
    <property type="entry name" value="DNA_polymerase_A"/>
</dbReference>
<feature type="domain" description="DNA-directed DNA polymerase family A palm" evidence="2">
    <location>
        <begin position="363"/>
        <end position="551"/>
    </location>
</feature>
<accession>A0A249XLK5</accession>
<dbReference type="PRINTS" id="PR00868">
    <property type="entry name" value="DNAPOLI"/>
</dbReference>
<evidence type="ECO:0000256" key="1">
    <source>
        <dbReference type="ARBA" id="ARBA00023109"/>
    </source>
</evidence>
<dbReference type="Gene3D" id="3.30.70.370">
    <property type="match status" value="1"/>
</dbReference>
<organism evidence="3 4">
    <name type="scientific">Arthrobacter phage Adat</name>
    <dbReference type="NCBI Taxonomy" id="2027883"/>
    <lineage>
        <taxon>Viruses</taxon>
        <taxon>Duplodnaviria</taxon>
        <taxon>Heunggongvirae</taxon>
        <taxon>Uroviricota</taxon>
        <taxon>Caudoviricetes</taxon>
        <taxon>Jasminevirus</taxon>
        <taxon>Jasminevirus adat</taxon>
    </lineage>
</organism>
<dbReference type="PANTHER" id="PTHR10133:SF62">
    <property type="entry name" value="DNA POLYMERASE THETA"/>
    <property type="match status" value="1"/>
</dbReference>
<dbReference type="InterPro" id="IPR043502">
    <property type="entry name" value="DNA/RNA_pol_sf"/>
</dbReference>
<dbReference type="Gene3D" id="1.10.150.20">
    <property type="entry name" value="5' to 3' exonuclease, C-terminal subdomain"/>
    <property type="match status" value="1"/>
</dbReference>
<name>A0A249XLK5_9CAUD</name>
<dbReference type="GO" id="GO:0008408">
    <property type="term" value="F:3'-5' exonuclease activity"/>
    <property type="evidence" value="ECO:0007669"/>
    <property type="project" value="InterPro"/>
</dbReference>
<dbReference type="Gene3D" id="3.30.420.10">
    <property type="entry name" value="Ribonuclease H-like superfamily/Ribonuclease H"/>
    <property type="match status" value="1"/>
</dbReference>
<proteinExistence type="predicted"/>
<dbReference type="SUPFAM" id="SSF53098">
    <property type="entry name" value="Ribonuclease H-like"/>
    <property type="match status" value="1"/>
</dbReference>
<dbReference type="SUPFAM" id="SSF56672">
    <property type="entry name" value="DNA/RNA polymerases"/>
    <property type="match status" value="1"/>
</dbReference>
<dbReference type="InterPro" id="IPR001098">
    <property type="entry name" value="DNA-dir_DNA_pol_A_palm_dom"/>
</dbReference>
<dbReference type="GO" id="GO:0003677">
    <property type="term" value="F:DNA binding"/>
    <property type="evidence" value="ECO:0007669"/>
    <property type="project" value="InterPro"/>
</dbReference>
<dbReference type="InterPro" id="IPR002562">
    <property type="entry name" value="3'-5'_exonuclease_dom"/>
</dbReference>
<dbReference type="Proteomes" id="UP000221251">
    <property type="component" value="Segment"/>
</dbReference>
<dbReference type="Gene3D" id="1.20.1060.10">
    <property type="entry name" value="Taq DNA Polymerase, Chain T, domain 4"/>
    <property type="match status" value="1"/>
</dbReference>
<dbReference type="InterPro" id="IPR012337">
    <property type="entry name" value="RNaseH-like_sf"/>
</dbReference>
<dbReference type="GO" id="GO:0003887">
    <property type="term" value="F:DNA-directed DNA polymerase activity"/>
    <property type="evidence" value="ECO:0007669"/>
    <property type="project" value="InterPro"/>
</dbReference>
<keyword evidence="1" id="KW-1194">Viral DNA replication</keyword>
<keyword evidence="4" id="KW-1185">Reference proteome</keyword>
<dbReference type="Pfam" id="PF00476">
    <property type="entry name" value="DNA_pol_A"/>
    <property type="match status" value="1"/>
</dbReference>
<evidence type="ECO:0000313" key="3">
    <source>
        <dbReference type="EMBL" id="ASZ72608.1"/>
    </source>
</evidence>
<sequence>MLQTGKKVPLSNLGLDQWLALIKNAKLLSFDTETTGLKVHSGEDTMLGFSIALRTDMGVIGEYFPMYHKRGVNLDEEDAFKLLDAISEKPLAAHNIIFDKNVLHHAGYPNVEKFYCTQRIAHLLDENSKQYSLDAVSLRFLGYAAKEKDPDFELALLAYGWAGMPSEIMHKYAKADAVGTFHTLEAQMKNKEFTPQLLNYWQKIGAPTLSVLAKMRRLGVRIDVDRCKREQETGEQIMAEIEDRVGGKPSSSKFLQRVLIEELGLPQIISKKTGNPTFDKEAMKRYDLMLEREEKHNGLAKEILTYRGWQKAVSGYYLPYQRFVERDGRLRAEYKPFGTVTGRFSCADPNLQQIPKETDKPWNGAVKSCLIPADGYKLWELDYSQLEFRLAAAASREEGLLEIFNDGQRDIFTEMAAQLEMERQDVKTLTYSIQYGGGVQRIMDVFGVSKSRATEIIANFYERYPNLKKAGNAAGRQVASTGKIGIWSGRARHFKYPGSEYYKAFNSYVQGGAADLVTDVMVKADREIANEECRMLLQVHDSLVWEIAIGKEQYYLPEIEKVMTSPQFGVHLAVDAHAWSK</sequence>
<dbReference type="GO" id="GO:0006261">
    <property type="term" value="P:DNA-templated DNA replication"/>
    <property type="evidence" value="ECO:0007669"/>
    <property type="project" value="InterPro"/>
</dbReference>
<dbReference type="PANTHER" id="PTHR10133">
    <property type="entry name" value="DNA POLYMERASE I"/>
    <property type="match status" value="1"/>
</dbReference>